<dbReference type="RefSeq" id="WP_086086412.1">
    <property type="nucleotide sequence ID" value="NZ_CP021112.1"/>
</dbReference>
<accession>A0A1W6ZL38</accession>
<organism evidence="1 2">
    <name type="scientific">Pseudorhodoplanes sinuspersici</name>
    <dbReference type="NCBI Taxonomy" id="1235591"/>
    <lineage>
        <taxon>Bacteria</taxon>
        <taxon>Pseudomonadati</taxon>
        <taxon>Pseudomonadota</taxon>
        <taxon>Alphaproteobacteria</taxon>
        <taxon>Hyphomicrobiales</taxon>
        <taxon>Pseudorhodoplanes</taxon>
    </lineage>
</organism>
<gene>
    <name evidence="1" type="ORF">CAK95_02615</name>
</gene>
<dbReference type="EMBL" id="CP021112">
    <property type="protein sequence ID" value="ARP98096.1"/>
    <property type="molecule type" value="Genomic_DNA"/>
</dbReference>
<dbReference type="AlphaFoldDB" id="A0A1W6ZL38"/>
<evidence type="ECO:0000313" key="2">
    <source>
        <dbReference type="Proteomes" id="UP000194137"/>
    </source>
</evidence>
<dbReference type="STRING" id="1235591.CAK95_02615"/>
<dbReference type="KEGG" id="psin:CAK95_02615"/>
<dbReference type="Proteomes" id="UP000194137">
    <property type="component" value="Chromosome"/>
</dbReference>
<dbReference type="OrthoDB" id="8115943at2"/>
<name>A0A1W6ZL38_9HYPH</name>
<protein>
    <submittedName>
        <fullName evidence="1">Uncharacterized protein</fullName>
    </submittedName>
</protein>
<sequence>MYGTYLRLDITVHDGWRAVVRAASRKLTRQSLRDPYRRTARKAFYRQMLAYHRQAQEIVATWRL</sequence>
<keyword evidence="2" id="KW-1185">Reference proteome</keyword>
<evidence type="ECO:0000313" key="1">
    <source>
        <dbReference type="EMBL" id="ARP98096.1"/>
    </source>
</evidence>
<proteinExistence type="predicted"/>
<reference evidence="1 2" key="1">
    <citation type="submission" date="2017-05" db="EMBL/GenBank/DDBJ databases">
        <title>Full genome sequence of Pseudorhodoplanes sinuspersici.</title>
        <authorList>
            <person name="Dastgheib S.M.M."/>
            <person name="Shavandi M."/>
            <person name="Tirandaz H."/>
        </authorList>
    </citation>
    <scope>NUCLEOTIDE SEQUENCE [LARGE SCALE GENOMIC DNA]</scope>
    <source>
        <strain evidence="1 2">RIPI110</strain>
    </source>
</reference>